<evidence type="ECO:0000256" key="3">
    <source>
        <dbReference type="ARBA" id="ARBA00012438"/>
    </source>
</evidence>
<sequence>MPVRLRITLLFAFLVFLILGVVFAGVYYFSWQARLQTISTRLSNRAITTARLLSQEELFTPDVVKGVDSLTTLTYKRKVVQAYDFQNRLIYSYADLPGDSLTLDREVLNEARLKGRHYFTINGKEAIAYHHKDAHTRLVIVSAGVDGDGELFLSRLARLLLLTYLTAVILVLVSGYFFAGRLIRPVQRITADVADISAQNLARRLATGDTRDEWNELASTLNALLDRLQESFEMQQRFVANASHELFTPLTSLSSQLDVALQRERSAHDYRAVLASVYQDVQHMSKLTQTLLEFAKASGTRGGLEIQRVRIDEVLLRLPAEIAKADPGYVVTLDFEDLPEDEAQLFVYGNEALLFTAIRNLALNACKYSSDKQAQVLLRADGRQIRIGVSDNGIGIPREVIDKIFQPFFRVEENLAGGFGLGLSLTQRIIKLHKGSIEVASEVGRGTQFQVMLPCAW</sequence>
<dbReference type="EMBL" id="BAABGY010000005">
    <property type="protein sequence ID" value="GAA4324035.1"/>
    <property type="molecule type" value="Genomic_DNA"/>
</dbReference>
<dbReference type="Pfam" id="PF02518">
    <property type="entry name" value="HATPase_c"/>
    <property type="match status" value="1"/>
</dbReference>
<evidence type="ECO:0000313" key="15">
    <source>
        <dbReference type="Proteomes" id="UP001501725"/>
    </source>
</evidence>
<dbReference type="RefSeq" id="WP_345254063.1">
    <property type="nucleotide sequence ID" value="NZ_BAABGY010000005.1"/>
</dbReference>
<feature type="domain" description="HAMP" evidence="13">
    <location>
        <begin position="180"/>
        <end position="233"/>
    </location>
</feature>
<dbReference type="InterPro" id="IPR005467">
    <property type="entry name" value="His_kinase_dom"/>
</dbReference>
<evidence type="ECO:0000256" key="11">
    <source>
        <dbReference type="SAM" id="Phobius"/>
    </source>
</evidence>
<dbReference type="CDD" id="cd06225">
    <property type="entry name" value="HAMP"/>
    <property type="match status" value="1"/>
</dbReference>
<dbReference type="InterPro" id="IPR003660">
    <property type="entry name" value="HAMP_dom"/>
</dbReference>
<dbReference type="EC" id="2.7.13.3" evidence="3"/>
<keyword evidence="6 11" id="KW-0812">Transmembrane</keyword>
<dbReference type="Gene3D" id="1.10.287.130">
    <property type="match status" value="1"/>
</dbReference>
<evidence type="ECO:0000256" key="6">
    <source>
        <dbReference type="ARBA" id="ARBA00022692"/>
    </source>
</evidence>
<reference evidence="15" key="1">
    <citation type="journal article" date="2019" name="Int. J. Syst. Evol. Microbiol.">
        <title>The Global Catalogue of Microorganisms (GCM) 10K type strain sequencing project: providing services to taxonomists for standard genome sequencing and annotation.</title>
        <authorList>
            <consortium name="The Broad Institute Genomics Platform"/>
            <consortium name="The Broad Institute Genome Sequencing Center for Infectious Disease"/>
            <person name="Wu L."/>
            <person name="Ma J."/>
        </authorList>
    </citation>
    <scope>NUCLEOTIDE SEQUENCE [LARGE SCALE GENOMIC DNA]</scope>
    <source>
        <strain evidence="15">JCM 17919</strain>
    </source>
</reference>
<dbReference type="Pfam" id="PF00672">
    <property type="entry name" value="HAMP"/>
    <property type="match status" value="1"/>
</dbReference>
<evidence type="ECO:0000256" key="7">
    <source>
        <dbReference type="ARBA" id="ARBA00022777"/>
    </source>
</evidence>
<name>A0ABP8GH82_9BACT</name>
<evidence type="ECO:0000256" key="5">
    <source>
        <dbReference type="ARBA" id="ARBA00022679"/>
    </source>
</evidence>
<evidence type="ECO:0000313" key="14">
    <source>
        <dbReference type="EMBL" id="GAA4324035.1"/>
    </source>
</evidence>
<dbReference type="Proteomes" id="UP001501725">
    <property type="component" value="Unassembled WGS sequence"/>
</dbReference>
<protein>
    <recommendedName>
        <fullName evidence="3">histidine kinase</fullName>
        <ecNumber evidence="3">2.7.13.3</ecNumber>
    </recommendedName>
</protein>
<dbReference type="InterPro" id="IPR050428">
    <property type="entry name" value="TCS_sensor_his_kinase"/>
</dbReference>
<evidence type="ECO:0000259" key="13">
    <source>
        <dbReference type="PROSITE" id="PS50885"/>
    </source>
</evidence>
<dbReference type="SUPFAM" id="SSF47384">
    <property type="entry name" value="Homodimeric domain of signal transducing histidine kinase"/>
    <property type="match status" value="1"/>
</dbReference>
<dbReference type="InterPro" id="IPR003661">
    <property type="entry name" value="HisK_dim/P_dom"/>
</dbReference>
<comment type="caution">
    <text evidence="14">The sequence shown here is derived from an EMBL/GenBank/DDBJ whole genome shotgun (WGS) entry which is preliminary data.</text>
</comment>
<evidence type="ECO:0000259" key="12">
    <source>
        <dbReference type="PROSITE" id="PS50109"/>
    </source>
</evidence>
<comment type="subcellular location">
    <subcellularLocation>
        <location evidence="2">Membrane</location>
        <topology evidence="2">Multi-pass membrane protein</topology>
    </subcellularLocation>
</comment>
<dbReference type="SUPFAM" id="SSF55874">
    <property type="entry name" value="ATPase domain of HSP90 chaperone/DNA topoisomerase II/histidine kinase"/>
    <property type="match status" value="1"/>
</dbReference>
<evidence type="ECO:0000256" key="2">
    <source>
        <dbReference type="ARBA" id="ARBA00004141"/>
    </source>
</evidence>
<dbReference type="PRINTS" id="PR00344">
    <property type="entry name" value="BCTRLSENSOR"/>
</dbReference>
<keyword evidence="5" id="KW-0808">Transferase</keyword>
<keyword evidence="9" id="KW-0902">Two-component regulatory system</keyword>
<dbReference type="PANTHER" id="PTHR45436:SF15">
    <property type="entry name" value="SENSOR HISTIDINE KINASE CUSS"/>
    <property type="match status" value="1"/>
</dbReference>
<accession>A0ABP8GH82</accession>
<dbReference type="SUPFAM" id="SSF158472">
    <property type="entry name" value="HAMP domain-like"/>
    <property type="match status" value="1"/>
</dbReference>
<keyword evidence="7" id="KW-0418">Kinase</keyword>
<proteinExistence type="predicted"/>
<dbReference type="SMART" id="SM00387">
    <property type="entry name" value="HATPase_c"/>
    <property type="match status" value="1"/>
</dbReference>
<dbReference type="InterPro" id="IPR004358">
    <property type="entry name" value="Sig_transdc_His_kin-like_C"/>
</dbReference>
<dbReference type="CDD" id="cd00082">
    <property type="entry name" value="HisKA"/>
    <property type="match status" value="1"/>
</dbReference>
<dbReference type="InterPro" id="IPR003594">
    <property type="entry name" value="HATPase_dom"/>
</dbReference>
<dbReference type="Pfam" id="PF00512">
    <property type="entry name" value="HisKA"/>
    <property type="match status" value="1"/>
</dbReference>
<dbReference type="Gene3D" id="3.30.565.10">
    <property type="entry name" value="Histidine kinase-like ATPase, C-terminal domain"/>
    <property type="match status" value="1"/>
</dbReference>
<keyword evidence="15" id="KW-1185">Reference proteome</keyword>
<feature type="transmembrane region" description="Helical" evidence="11">
    <location>
        <begin position="159"/>
        <end position="179"/>
    </location>
</feature>
<organism evidence="14 15">
    <name type="scientific">Flaviaesturariibacter amylovorans</name>
    <dbReference type="NCBI Taxonomy" id="1084520"/>
    <lineage>
        <taxon>Bacteria</taxon>
        <taxon>Pseudomonadati</taxon>
        <taxon>Bacteroidota</taxon>
        <taxon>Chitinophagia</taxon>
        <taxon>Chitinophagales</taxon>
        <taxon>Chitinophagaceae</taxon>
        <taxon>Flaviaestuariibacter</taxon>
    </lineage>
</organism>
<keyword evidence="10 11" id="KW-0472">Membrane</keyword>
<dbReference type="CDD" id="cd00075">
    <property type="entry name" value="HATPase"/>
    <property type="match status" value="1"/>
</dbReference>
<comment type="catalytic activity">
    <reaction evidence="1">
        <text>ATP + protein L-histidine = ADP + protein N-phospho-L-histidine.</text>
        <dbReference type="EC" id="2.7.13.3"/>
    </reaction>
</comment>
<evidence type="ECO:0000256" key="1">
    <source>
        <dbReference type="ARBA" id="ARBA00000085"/>
    </source>
</evidence>
<evidence type="ECO:0000256" key="10">
    <source>
        <dbReference type="ARBA" id="ARBA00023136"/>
    </source>
</evidence>
<dbReference type="SMART" id="SM00304">
    <property type="entry name" value="HAMP"/>
    <property type="match status" value="1"/>
</dbReference>
<dbReference type="PROSITE" id="PS50885">
    <property type="entry name" value="HAMP"/>
    <property type="match status" value="1"/>
</dbReference>
<feature type="domain" description="Histidine kinase" evidence="12">
    <location>
        <begin position="241"/>
        <end position="457"/>
    </location>
</feature>
<evidence type="ECO:0000256" key="8">
    <source>
        <dbReference type="ARBA" id="ARBA00022989"/>
    </source>
</evidence>
<evidence type="ECO:0000256" key="4">
    <source>
        <dbReference type="ARBA" id="ARBA00022553"/>
    </source>
</evidence>
<evidence type="ECO:0000256" key="9">
    <source>
        <dbReference type="ARBA" id="ARBA00023012"/>
    </source>
</evidence>
<dbReference type="Gene3D" id="6.10.340.10">
    <property type="match status" value="1"/>
</dbReference>
<dbReference type="SMART" id="SM00388">
    <property type="entry name" value="HisKA"/>
    <property type="match status" value="1"/>
</dbReference>
<dbReference type="InterPro" id="IPR036097">
    <property type="entry name" value="HisK_dim/P_sf"/>
</dbReference>
<dbReference type="PANTHER" id="PTHR45436">
    <property type="entry name" value="SENSOR HISTIDINE KINASE YKOH"/>
    <property type="match status" value="1"/>
</dbReference>
<gene>
    <name evidence="14" type="ORF">GCM10023184_11170</name>
</gene>
<keyword evidence="8 11" id="KW-1133">Transmembrane helix</keyword>
<dbReference type="PROSITE" id="PS50109">
    <property type="entry name" value="HIS_KIN"/>
    <property type="match status" value="1"/>
</dbReference>
<dbReference type="InterPro" id="IPR036890">
    <property type="entry name" value="HATPase_C_sf"/>
</dbReference>
<keyword evidence="4" id="KW-0597">Phosphoprotein</keyword>